<dbReference type="PANTHER" id="PTHR11860:SF118">
    <property type="entry name" value="CMRF35-LIKE MOLECULE 3-RELATED"/>
    <property type="match status" value="1"/>
</dbReference>
<reference evidence="6" key="2">
    <citation type="submission" date="2025-09" db="UniProtKB">
        <authorList>
            <consortium name="Ensembl"/>
        </authorList>
    </citation>
    <scope>IDENTIFICATION</scope>
</reference>
<accession>A0A8P4JZ56</accession>
<keyword evidence="7" id="KW-1185">Reference proteome</keyword>
<comment type="subcellular location">
    <subcellularLocation>
        <location evidence="1">Membrane</location>
    </subcellularLocation>
</comment>
<organism evidence="6 7">
    <name type="scientific">Dicentrarchus labrax</name>
    <name type="common">European seabass</name>
    <name type="synonym">Morone labrax</name>
    <dbReference type="NCBI Taxonomy" id="13489"/>
    <lineage>
        <taxon>Eukaryota</taxon>
        <taxon>Metazoa</taxon>
        <taxon>Chordata</taxon>
        <taxon>Craniata</taxon>
        <taxon>Vertebrata</taxon>
        <taxon>Euteleostomi</taxon>
        <taxon>Actinopterygii</taxon>
        <taxon>Neopterygii</taxon>
        <taxon>Teleostei</taxon>
        <taxon>Neoteleostei</taxon>
        <taxon>Acanthomorphata</taxon>
        <taxon>Eupercaria</taxon>
        <taxon>Moronidae</taxon>
        <taxon>Dicentrarchus</taxon>
    </lineage>
</organism>
<dbReference type="Pfam" id="PF07686">
    <property type="entry name" value="V-set"/>
    <property type="match status" value="1"/>
</dbReference>
<protein>
    <recommendedName>
        <fullName evidence="5">Immunoglobulin V-set domain-containing protein</fullName>
    </recommendedName>
</protein>
<proteinExistence type="predicted"/>
<evidence type="ECO:0000259" key="5">
    <source>
        <dbReference type="Pfam" id="PF07686"/>
    </source>
</evidence>
<name>A0A8P4JZ56_DICLA</name>
<evidence type="ECO:0000256" key="3">
    <source>
        <dbReference type="ARBA" id="ARBA00023136"/>
    </source>
</evidence>
<dbReference type="InterPro" id="IPR013783">
    <property type="entry name" value="Ig-like_fold"/>
</dbReference>
<evidence type="ECO:0000256" key="1">
    <source>
        <dbReference type="ARBA" id="ARBA00004370"/>
    </source>
</evidence>
<dbReference type="Ensembl" id="ENSDLAT00005083528.1">
    <property type="protein sequence ID" value="ENSDLAP00005068025.1"/>
    <property type="gene ID" value="ENSDLAG00005017040.2"/>
</dbReference>
<gene>
    <name evidence="6" type="primary">LOC127354617</name>
</gene>
<feature type="signal peptide" evidence="4">
    <location>
        <begin position="1"/>
        <end position="22"/>
    </location>
</feature>
<dbReference type="Gene3D" id="2.60.40.10">
    <property type="entry name" value="Immunoglobulins"/>
    <property type="match status" value="1"/>
</dbReference>
<evidence type="ECO:0000256" key="4">
    <source>
        <dbReference type="SAM" id="SignalP"/>
    </source>
</evidence>
<sequence length="213" mass="24234">MYFKAFLSISCFTVPLHCVTSAADVINAAGYTGRELKVCPYESKYRTNIKYICRGNQSSTCLQQALITSDHKPNRQFTLTDDTTSRKFTVVIKSLTQRDSGPYLCGVHGNTGLDVFSAVELEVKVKEKNTRNKSSVQVLSLEQSSVVLIFVHQEWFIVFVHFPQMQHPKPLLLSLSLHFWLYSNAAKCKVCFTQVYSIFNFNSIQFYLCKAKS</sequence>
<dbReference type="Proteomes" id="UP000694389">
    <property type="component" value="Unassembled WGS sequence"/>
</dbReference>
<dbReference type="InterPro" id="IPR013106">
    <property type="entry name" value="Ig_V-set"/>
</dbReference>
<dbReference type="InterPro" id="IPR050671">
    <property type="entry name" value="CD300_family_receptors"/>
</dbReference>
<dbReference type="PANTHER" id="PTHR11860">
    <property type="entry name" value="POLYMERIC-IMMUNOGLOBULIN RECEPTOR"/>
    <property type="match status" value="1"/>
</dbReference>
<reference evidence="6" key="1">
    <citation type="submission" date="2025-08" db="UniProtKB">
        <authorList>
            <consortium name="Ensembl"/>
        </authorList>
    </citation>
    <scope>IDENTIFICATION</scope>
</reference>
<dbReference type="InterPro" id="IPR036179">
    <property type="entry name" value="Ig-like_dom_sf"/>
</dbReference>
<keyword evidence="4" id="KW-0732">Signal</keyword>
<dbReference type="GO" id="GO:0004888">
    <property type="term" value="F:transmembrane signaling receptor activity"/>
    <property type="evidence" value="ECO:0007669"/>
    <property type="project" value="TreeGrafter"/>
</dbReference>
<evidence type="ECO:0000313" key="7">
    <source>
        <dbReference type="Proteomes" id="UP000694389"/>
    </source>
</evidence>
<dbReference type="SUPFAM" id="SSF48726">
    <property type="entry name" value="Immunoglobulin"/>
    <property type="match status" value="1"/>
</dbReference>
<dbReference type="AlphaFoldDB" id="A0A8P4JZ56"/>
<dbReference type="GO" id="GO:0005886">
    <property type="term" value="C:plasma membrane"/>
    <property type="evidence" value="ECO:0007669"/>
    <property type="project" value="TreeGrafter"/>
</dbReference>
<keyword evidence="2" id="KW-0812">Transmembrane</keyword>
<dbReference type="GeneTree" id="ENSGT01150000287011"/>
<evidence type="ECO:0000256" key="2">
    <source>
        <dbReference type="ARBA" id="ARBA00022692"/>
    </source>
</evidence>
<keyword evidence="3" id="KW-0472">Membrane</keyword>
<feature type="chain" id="PRO_5035923541" description="Immunoglobulin V-set domain-containing protein" evidence="4">
    <location>
        <begin position="23"/>
        <end position="213"/>
    </location>
</feature>
<evidence type="ECO:0000313" key="6">
    <source>
        <dbReference type="Ensembl" id="ENSDLAP00005068025.1"/>
    </source>
</evidence>
<feature type="domain" description="Immunoglobulin V-set" evidence="5">
    <location>
        <begin position="39"/>
        <end position="123"/>
    </location>
</feature>